<evidence type="ECO:0000313" key="2">
    <source>
        <dbReference type="Proteomes" id="UP001060170"/>
    </source>
</evidence>
<keyword evidence="2" id="KW-1185">Reference proteome</keyword>
<dbReference type="Proteomes" id="UP001060170">
    <property type="component" value="Chromosome 14"/>
</dbReference>
<dbReference type="EMBL" id="CM045878">
    <property type="protein sequence ID" value="KAI7940300.1"/>
    <property type="molecule type" value="Genomic_DNA"/>
</dbReference>
<reference evidence="2" key="1">
    <citation type="journal article" date="2018" name="BMC Genomics">
        <title>Genomic insights into host adaptation between the wheat stripe rust pathogen (Puccinia striiformis f. sp. tritici) and the barley stripe rust pathogen (Puccinia striiformis f. sp. hordei).</title>
        <authorList>
            <person name="Xia C."/>
            <person name="Wang M."/>
            <person name="Yin C."/>
            <person name="Cornejo O.E."/>
            <person name="Hulbert S.H."/>
            <person name="Chen X."/>
        </authorList>
    </citation>
    <scope>NUCLEOTIDE SEQUENCE [LARGE SCALE GENOMIC DNA]</scope>
    <source>
        <strain evidence="2">93-210</strain>
    </source>
</reference>
<reference evidence="2" key="2">
    <citation type="journal article" date="2018" name="Mol. Plant Microbe Interact.">
        <title>Genome sequence resources for the wheat stripe rust pathogen (Puccinia striiformis f. sp. tritici) and the barley stripe rust pathogen (Puccinia striiformis f. sp. hordei).</title>
        <authorList>
            <person name="Xia C."/>
            <person name="Wang M."/>
            <person name="Yin C."/>
            <person name="Cornejo O.E."/>
            <person name="Hulbert S.H."/>
            <person name="Chen X."/>
        </authorList>
    </citation>
    <scope>NUCLEOTIDE SEQUENCE [LARGE SCALE GENOMIC DNA]</scope>
    <source>
        <strain evidence="2">93-210</strain>
    </source>
</reference>
<name>A0ACC0DX36_9BASI</name>
<evidence type="ECO:0000313" key="1">
    <source>
        <dbReference type="EMBL" id="KAI7940300.1"/>
    </source>
</evidence>
<organism evidence="1 2">
    <name type="scientific">Puccinia striiformis f. sp. tritici</name>
    <dbReference type="NCBI Taxonomy" id="168172"/>
    <lineage>
        <taxon>Eukaryota</taxon>
        <taxon>Fungi</taxon>
        <taxon>Dikarya</taxon>
        <taxon>Basidiomycota</taxon>
        <taxon>Pucciniomycotina</taxon>
        <taxon>Pucciniomycetes</taxon>
        <taxon>Pucciniales</taxon>
        <taxon>Pucciniaceae</taxon>
        <taxon>Puccinia</taxon>
    </lineage>
</organism>
<sequence length="210" mass="23920">MCAHLRSDPCTSFRAVDGISPVDLCKSFNSGGARRILLSGKKAREQQQDEFDLVETTVMASRNLNAGTKLLGPIAVKRDQEHMRQRLFTDPKSDPAEGLRGRIMRARIKNSLSEICQKEDGDRLLGPRNDSNNNNYIRFKLNQTIYDYRLPKEKVKRNISSFTFLNQARRSLVEPSTNNNDEGEGYIEINSTKYHKLRKTHPIATNTYSA</sequence>
<comment type="caution">
    <text evidence="1">The sequence shown here is derived from an EMBL/GenBank/DDBJ whole genome shotgun (WGS) entry which is preliminary data.</text>
</comment>
<reference evidence="1 2" key="3">
    <citation type="journal article" date="2022" name="Microbiol. Spectr.">
        <title>Folding features and dynamics of 3D genome architecture in plant fungal pathogens.</title>
        <authorList>
            <person name="Xia C."/>
        </authorList>
    </citation>
    <scope>NUCLEOTIDE SEQUENCE [LARGE SCALE GENOMIC DNA]</scope>
    <source>
        <strain evidence="1 2">93-210</strain>
    </source>
</reference>
<gene>
    <name evidence="1" type="ORF">MJO28_013952</name>
</gene>
<protein>
    <submittedName>
        <fullName evidence="1">Uncharacterized protein</fullName>
    </submittedName>
</protein>
<accession>A0ACC0DX36</accession>
<proteinExistence type="predicted"/>